<dbReference type="Gene3D" id="6.10.140.2220">
    <property type="match status" value="1"/>
</dbReference>
<dbReference type="Proteomes" id="UP000815677">
    <property type="component" value="Unassembled WGS sequence"/>
</dbReference>
<dbReference type="PROSITE" id="PS50865">
    <property type="entry name" value="ZF_MYND_2"/>
    <property type="match status" value="1"/>
</dbReference>
<feature type="domain" description="MYND-type" evidence="5">
    <location>
        <begin position="279"/>
        <end position="321"/>
    </location>
</feature>
<organism evidence="6 7">
    <name type="scientific">Mycena chlorophos</name>
    <name type="common">Agaric fungus</name>
    <name type="synonym">Agaricus chlorophos</name>
    <dbReference type="NCBI Taxonomy" id="658473"/>
    <lineage>
        <taxon>Eukaryota</taxon>
        <taxon>Fungi</taxon>
        <taxon>Dikarya</taxon>
        <taxon>Basidiomycota</taxon>
        <taxon>Agaricomycotina</taxon>
        <taxon>Agaricomycetes</taxon>
        <taxon>Agaricomycetidae</taxon>
        <taxon>Agaricales</taxon>
        <taxon>Marasmiineae</taxon>
        <taxon>Mycenaceae</taxon>
        <taxon>Mycena</taxon>
    </lineage>
</organism>
<sequence>MSVRVSHAERLLISTIMTTNASLLTADHFAVILGFEPENSVSATPALFPFGLQFPQGHEIERHGRLKMFVSSFANDVPEPQQDRVYSQFCARYLPATVNKFLDLPPATDQLGPDEADLLQEYEASNAYLEILIQVQHLPYLYKYLRSSKEVAEPGKRLTLVLAARIAARVDCWDTMLQRWEQRDMERAGFYNSAAGCAIQLLNTLCSYQIRTDDRTSIIPSATQERMLPVLTRWAVRYNGQFLGDVCQRMLSWFSGSRAFSRGANKIRKIAKGWEVCKLPECNKKEDLKACMRCQTVRYCCTDHQKRDWSGSTGSKHKQLCFQTEY</sequence>
<evidence type="ECO:0000256" key="3">
    <source>
        <dbReference type="ARBA" id="ARBA00022833"/>
    </source>
</evidence>
<evidence type="ECO:0000256" key="2">
    <source>
        <dbReference type="ARBA" id="ARBA00022771"/>
    </source>
</evidence>
<evidence type="ECO:0000256" key="4">
    <source>
        <dbReference type="PROSITE-ProRule" id="PRU00134"/>
    </source>
</evidence>
<proteinExistence type="predicted"/>
<evidence type="ECO:0000313" key="7">
    <source>
        <dbReference type="Proteomes" id="UP000815677"/>
    </source>
</evidence>
<accession>A0ABQ0M3L1</accession>
<evidence type="ECO:0000259" key="5">
    <source>
        <dbReference type="PROSITE" id="PS50865"/>
    </source>
</evidence>
<gene>
    <name evidence="6" type="ORF">MCHLO_14450</name>
</gene>
<reference evidence="6" key="1">
    <citation type="submission" date="2014-09" db="EMBL/GenBank/DDBJ databases">
        <title>Genome sequence of the luminous mushroom Mycena chlorophos for searching fungal bioluminescence genes.</title>
        <authorList>
            <person name="Tanaka Y."/>
            <person name="Kasuga D."/>
            <person name="Oba Y."/>
            <person name="Hase S."/>
            <person name="Sato K."/>
            <person name="Oba Y."/>
            <person name="Sakakibara Y."/>
        </authorList>
    </citation>
    <scope>NUCLEOTIDE SEQUENCE</scope>
</reference>
<keyword evidence="3" id="KW-0862">Zinc</keyword>
<dbReference type="EMBL" id="DF849525">
    <property type="protein sequence ID" value="GAT57966.1"/>
    <property type="molecule type" value="Genomic_DNA"/>
</dbReference>
<evidence type="ECO:0000256" key="1">
    <source>
        <dbReference type="ARBA" id="ARBA00022723"/>
    </source>
</evidence>
<dbReference type="Pfam" id="PF01753">
    <property type="entry name" value="zf-MYND"/>
    <property type="match status" value="1"/>
</dbReference>
<dbReference type="InterPro" id="IPR002893">
    <property type="entry name" value="Znf_MYND"/>
</dbReference>
<protein>
    <recommendedName>
        <fullName evidence="5">MYND-type domain-containing protein</fullName>
    </recommendedName>
</protein>
<evidence type="ECO:0000313" key="6">
    <source>
        <dbReference type="EMBL" id="GAT57966.1"/>
    </source>
</evidence>
<keyword evidence="1" id="KW-0479">Metal-binding</keyword>
<name>A0ABQ0M3L1_MYCCL</name>
<keyword evidence="2 4" id="KW-0863">Zinc-finger</keyword>
<keyword evidence="7" id="KW-1185">Reference proteome</keyword>
<dbReference type="SUPFAM" id="SSF144232">
    <property type="entry name" value="HIT/MYND zinc finger-like"/>
    <property type="match status" value="1"/>
</dbReference>